<dbReference type="EC" id="1.3.1.12" evidence="3"/>
<evidence type="ECO:0000256" key="7">
    <source>
        <dbReference type="ARBA" id="ARBA00023027"/>
    </source>
</evidence>
<accession>A0A1I4QD62</accession>
<name>A0A1I4QD62_9PROT</name>
<dbReference type="InterPro" id="IPR050812">
    <property type="entry name" value="Preph/Arog_dehydrog"/>
</dbReference>
<dbReference type="PROSITE" id="PS51176">
    <property type="entry name" value="PDH_ADH"/>
    <property type="match status" value="1"/>
</dbReference>
<dbReference type="PANTHER" id="PTHR21363">
    <property type="entry name" value="PREPHENATE DEHYDROGENASE"/>
    <property type="match status" value="1"/>
</dbReference>
<dbReference type="Proteomes" id="UP000199561">
    <property type="component" value="Unassembled WGS sequence"/>
</dbReference>
<evidence type="ECO:0000259" key="10">
    <source>
        <dbReference type="PROSITE" id="PS51176"/>
    </source>
</evidence>
<proteinExistence type="inferred from homology"/>
<reference evidence="12 13" key="1">
    <citation type="submission" date="2016-10" db="EMBL/GenBank/DDBJ databases">
        <authorList>
            <person name="de Groot N.N."/>
        </authorList>
    </citation>
    <scope>NUCLEOTIDE SEQUENCE [LARGE SCALE GENOMIC DNA]</scope>
    <source>
        <strain evidence="12 13">Nm146</strain>
    </source>
</reference>
<gene>
    <name evidence="11" type="ORF">NMYAN_20056</name>
    <name evidence="12" type="ORF">SAMN05421880_11466</name>
</gene>
<organism evidence="12 13">
    <name type="scientific">Nitrosomonas nitrosa</name>
    <dbReference type="NCBI Taxonomy" id="52442"/>
    <lineage>
        <taxon>Bacteria</taxon>
        <taxon>Pseudomonadati</taxon>
        <taxon>Pseudomonadota</taxon>
        <taxon>Betaproteobacteria</taxon>
        <taxon>Nitrosomonadales</taxon>
        <taxon>Nitrosomonadaceae</taxon>
        <taxon>Nitrosomonas</taxon>
    </lineage>
</organism>
<dbReference type="Gene3D" id="3.40.50.720">
    <property type="entry name" value="NAD(P)-binding Rossmann-like Domain"/>
    <property type="match status" value="1"/>
</dbReference>
<dbReference type="RefSeq" id="WP_090668935.1">
    <property type="nucleotide sequence ID" value="NZ_CAJNAP010000012.1"/>
</dbReference>
<keyword evidence="8" id="KW-0057">Aromatic amino acid biosynthesis</keyword>
<keyword evidence="5" id="KW-0028">Amino-acid biosynthesis</keyword>
<dbReference type="Proteomes" id="UP000601736">
    <property type="component" value="Unassembled WGS sequence"/>
</dbReference>
<dbReference type="PANTHER" id="PTHR21363:SF0">
    <property type="entry name" value="PREPHENATE DEHYDROGENASE [NADP(+)]"/>
    <property type="match status" value="1"/>
</dbReference>
<dbReference type="InterPro" id="IPR003099">
    <property type="entry name" value="Prephen_DH"/>
</dbReference>
<evidence type="ECO:0000256" key="6">
    <source>
        <dbReference type="ARBA" id="ARBA00023002"/>
    </source>
</evidence>
<dbReference type="OrthoDB" id="9809920at2"/>
<dbReference type="InterPro" id="IPR046826">
    <property type="entry name" value="PDH_N"/>
</dbReference>
<keyword evidence="6" id="KW-0560">Oxidoreductase</keyword>
<dbReference type="EMBL" id="FOUF01000014">
    <property type="protein sequence ID" value="SFM37563.1"/>
    <property type="molecule type" value="Genomic_DNA"/>
</dbReference>
<dbReference type="GO" id="GO:0008977">
    <property type="term" value="F:prephenate dehydrogenase (NAD+) activity"/>
    <property type="evidence" value="ECO:0007669"/>
    <property type="project" value="UniProtKB-EC"/>
</dbReference>
<dbReference type="GO" id="GO:0006571">
    <property type="term" value="P:tyrosine biosynthetic process"/>
    <property type="evidence" value="ECO:0007669"/>
    <property type="project" value="UniProtKB-KW"/>
</dbReference>
<dbReference type="InterPro" id="IPR036291">
    <property type="entry name" value="NAD(P)-bd_dom_sf"/>
</dbReference>
<dbReference type="Gene3D" id="1.10.3660.10">
    <property type="entry name" value="6-phosphogluconate dehydrogenase C-terminal like domain"/>
    <property type="match status" value="1"/>
</dbReference>
<evidence type="ECO:0000256" key="8">
    <source>
        <dbReference type="ARBA" id="ARBA00023141"/>
    </source>
</evidence>
<protein>
    <recommendedName>
        <fullName evidence="3">prephenate dehydrogenase</fullName>
        <ecNumber evidence="3">1.3.1.12</ecNumber>
    </recommendedName>
</protein>
<dbReference type="FunFam" id="1.10.3660.10:FF:000003">
    <property type="entry name" value="Prephenate dehydrogenase"/>
    <property type="match status" value="1"/>
</dbReference>
<keyword evidence="7" id="KW-0520">NAD</keyword>
<feature type="domain" description="Prephenate/arogenate dehydrogenase" evidence="10">
    <location>
        <begin position="7"/>
        <end position="294"/>
    </location>
</feature>
<evidence type="ECO:0000313" key="13">
    <source>
        <dbReference type="Proteomes" id="UP000199561"/>
    </source>
</evidence>
<dbReference type="STRING" id="52442.SAMN05421880_11466"/>
<comment type="pathway">
    <text evidence="1">Amino-acid biosynthesis; L-tyrosine biosynthesis; (4-hydroxyphenyl)pyruvate from prephenate (NAD(+) route): step 1/1.</text>
</comment>
<evidence type="ECO:0000256" key="5">
    <source>
        <dbReference type="ARBA" id="ARBA00022605"/>
    </source>
</evidence>
<dbReference type="EMBL" id="CAJNAP010000012">
    <property type="protein sequence ID" value="CAE6501240.1"/>
    <property type="molecule type" value="Genomic_DNA"/>
</dbReference>
<comment type="similarity">
    <text evidence="2">Belongs to the prephenate/arogenate dehydrogenase family.</text>
</comment>
<evidence type="ECO:0000256" key="4">
    <source>
        <dbReference type="ARBA" id="ARBA00022498"/>
    </source>
</evidence>
<dbReference type="GO" id="GO:0004665">
    <property type="term" value="F:prephenate dehydrogenase (NADP+) activity"/>
    <property type="evidence" value="ECO:0007669"/>
    <property type="project" value="InterPro"/>
</dbReference>
<dbReference type="AlphaFoldDB" id="A0A1I4QD62"/>
<dbReference type="Pfam" id="PF02153">
    <property type="entry name" value="PDH_N"/>
    <property type="match status" value="1"/>
</dbReference>
<evidence type="ECO:0000256" key="1">
    <source>
        <dbReference type="ARBA" id="ARBA00005067"/>
    </source>
</evidence>
<evidence type="ECO:0000313" key="12">
    <source>
        <dbReference type="EMBL" id="SFM37563.1"/>
    </source>
</evidence>
<evidence type="ECO:0000256" key="2">
    <source>
        <dbReference type="ARBA" id="ARBA00007964"/>
    </source>
</evidence>
<dbReference type="FunFam" id="3.40.50.720:FF:000208">
    <property type="entry name" value="Prephenate dehydrogenase"/>
    <property type="match status" value="1"/>
</dbReference>
<dbReference type="GO" id="GO:0070403">
    <property type="term" value="F:NAD+ binding"/>
    <property type="evidence" value="ECO:0007669"/>
    <property type="project" value="InterPro"/>
</dbReference>
<dbReference type="Pfam" id="PF20463">
    <property type="entry name" value="PDH_C"/>
    <property type="match status" value="1"/>
</dbReference>
<dbReference type="SUPFAM" id="SSF51735">
    <property type="entry name" value="NAD(P)-binding Rossmann-fold domains"/>
    <property type="match status" value="1"/>
</dbReference>
<evidence type="ECO:0000256" key="9">
    <source>
        <dbReference type="ARBA" id="ARBA00049260"/>
    </source>
</evidence>
<sequence>MASPPLKKLVIIGVGLIGGSFALALRHAGMVKHCVGIGRSRKNMQRALELGIIDEIANDPASALKGADFILLAMPVGQTDQVMAQIAPYVEDGTIISDVGSTKQDVILAARTHLARQLAHFVPSHPIAGTEFSGAEAADIHLFCDKPLIITPLKENSVEAIDLVTTLWQRCGAKVTRMPAAQHDRILATVSHLPHILAFSLMNHVLCNSDDQPEEVLRFAGSSFRDCTRIASSSPEMWRDICLANQETLLKQIDTYQAQLTYLRTLLANHDGEALERTFAAARELRQKWLNQFC</sequence>
<keyword evidence="4" id="KW-0827">Tyrosine biosynthesis</keyword>
<dbReference type="InterPro" id="IPR046825">
    <property type="entry name" value="PDH_C"/>
</dbReference>
<reference evidence="11" key="2">
    <citation type="submission" date="2021-02" db="EMBL/GenBank/DDBJ databases">
        <authorList>
            <person name="Han P."/>
        </authorList>
    </citation>
    <scope>NUCLEOTIDE SEQUENCE</scope>
    <source>
        <strain evidence="11">Nitrosomonas nitrosa 18-3D</strain>
    </source>
</reference>
<dbReference type="InterPro" id="IPR008927">
    <property type="entry name" value="6-PGluconate_DH-like_C_sf"/>
</dbReference>
<keyword evidence="13" id="KW-1185">Reference proteome</keyword>
<evidence type="ECO:0000256" key="3">
    <source>
        <dbReference type="ARBA" id="ARBA00012068"/>
    </source>
</evidence>
<dbReference type="SUPFAM" id="SSF48179">
    <property type="entry name" value="6-phosphogluconate dehydrogenase C-terminal domain-like"/>
    <property type="match status" value="1"/>
</dbReference>
<comment type="catalytic activity">
    <reaction evidence="9">
        <text>prephenate + NAD(+) = 3-(4-hydroxyphenyl)pyruvate + CO2 + NADH</text>
        <dbReference type="Rhea" id="RHEA:13869"/>
        <dbReference type="ChEBI" id="CHEBI:16526"/>
        <dbReference type="ChEBI" id="CHEBI:29934"/>
        <dbReference type="ChEBI" id="CHEBI:36242"/>
        <dbReference type="ChEBI" id="CHEBI:57540"/>
        <dbReference type="ChEBI" id="CHEBI:57945"/>
        <dbReference type="EC" id="1.3.1.12"/>
    </reaction>
</comment>
<evidence type="ECO:0000313" key="11">
    <source>
        <dbReference type="EMBL" id="CAE6501240.1"/>
    </source>
</evidence>